<dbReference type="Proteomes" id="UP001177023">
    <property type="component" value="Unassembled WGS sequence"/>
</dbReference>
<dbReference type="EMBL" id="CATQJA010002657">
    <property type="protein sequence ID" value="CAJ0579660.1"/>
    <property type="molecule type" value="Genomic_DNA"/>
</dbReference>
<dbReference type="AlphaFoldDB" id="A0AA36D2D5"/>
<keyword evidence="3" id="KW-1185">Reference proteome</keyword>
<gene>
    <name evidence="2" type="ORF">MSPICULIGERA_LOCUS17869</name>
</gene>
<reference evidence="2" key="1">
    <citation type="submission" date="2023-06" db="EMBL/GenBank/DDBJ databases">
        <authorList>
            <person name="Delattre M."/>
        </authorList>
    </citation>
    <scope>NUCLEOTIDE SEQUENCE</scope>
    <source>
        <strain evidence="2">AF72</strain>
    </source>
</reference>
<feature type="non-terminal residue" evidence="2">
    <location>
        <position position="1"/>
    </location>
</feature>
<comment type="caution">
    <text evidence="2">The sequence shown here is derived from an EMBL/GenBank/DDBJ whole genome shotgun (WGS) entry which is preliminary data.</text>
</comment>
<feature type="compositionally biased region" description="Polar residues" evidence="1">
    <location>
        <begin position="128"/>
        <end position="137"/>
    </location>
</feature>
<feature type="compositionally biased region" description="Basic residues" evidence="1">
    <location>
        <begin position="32"/>
        <end position="42"/>
    </location>
</feature>
<evidence type="ECO:0000313" key="2">
    <source>
        <dbReference type="EMBL" id="CAJ0579660.1"/>
    </source>
</evidence>
<protein>
    <submittedName>
        <fullName evidence="2">Uncharacterized protein</fullName>
    </submittedName>
</protein>
<proteinExistence type="predicted"/>
<feature type="region of interest" description="Disordered" evidence="1">
    <location>
        <begin position="1"/>
        <end position="148"/>
    </location>
</feature>
<accession>A0AA36D2D5</accession>
<evidence type="ECO:0000256" key="1">
    <source>
        <dbReference type="SAM" id="MobiDB-lite"/>
    </source>
</evidence>
<name>A0AA36D2D5_9BILA</name>
<evidence type="ECO:0000313" key="3">
    <source>
        <dbReference type="Proteomes" id="UP001177023"/>
    </source>
</evidence>
<feature type="region of interest" description="Disordered" evidence="1">
    <location>
        <begin position="176"/>
        <end position="201"/>
    </location>
</feature>
<sequence>MSATEEEPERMASRVAGVTLESDSLPESAVGKRVRRRRKTRPKQMEVDPPVPLGPPREPRRLQDHGDGSQMDWQVEESDICSTDSGSPRNHDADDEQSDWVGYAGNEMEEADVAGPSSASERRRRSGKPSTAMSVIQSKLEKFSKDPASTELTIDLRAKERTQTAQPLPATLQIGNCPAATRYDHPTQAPTYTSYHRSHID</sequence>
<feature type="compositionally biased region" description="Basic and acidic residues" evidence="1">
    <location>
        <begin position="57"/>
        <end position="67"/>
    </location>
</feature>
<organism evidence="2 3">
    <name type="scientific">Mesorhabditis spiculigera</name>
    <dbReference type="NCBI Taxonomy" id="96644"/>
    <lineage>
        <taxon>Eukaryota</taxon>
        <taxon>Metazoa</taxon>
        <taxon>Ecdysozoa</taxon>
        <taxon>Nematoda</taxon>
        <taxon>Chromadorea</taxon>
        <taxon>Rhabditida</taxon>
        <taxon>Rhabditina</taxon>
        <taxon>Rhabditomorpha</taxon>
        <taxon>Rhabditoidea</taxon>
        <taxon>Rhabditidae</taxon>
        <taxon>Mesorhabditinae</taxon>
        <taxon>Mesorhabditis</taxon>
    </lineage>
</organism>